<dbReference type="InterPro" id="IPR017455">
    <property type="entry name" value="Znf_FYVE-rel"/>
</dbReference>
<evidence type="ECO:0000313" key="6">
    <source>
        <dbReference type="EMBL" id="OQR95795.1"/>
    </source>
</evidence>
<dbReference type="InterPro" id="IPR003018">
    <property type="entry name" value="GAF"/>
</dbReference>
<name>A0A1V9ZCR7_9STRA</name>
<accession>A0A1V9ZCR7</accession>
<dbReference type="OrthoDB" id="10018316at2759"/>
<gene>
    <name evidence="6" type="ORF">THRCLA_07562</name>
</gene>
<evidence type="ECO:0000313" key="7">
    <source>
        <dbReference type="Proteomes" id="UP000243217"/>
    </source>
</evidence>
<dbReference type="Gene3D" id="3.30.40.10">
    <property type="entry name" value="Zinc/RING finger domain, C3HC4 (zinc finger)"/>
    <property type="match status" value="1"/>
</dbReference>
<dbReference type="PANTHER" id="PTHR43102:SF2">
    <property type="entry name" value="GAF DOMAIN-CONTAINING PROTEIN"/>
    <property type="match status" value="1"/>
</dbReference>
<dbReference type="EMBL" id="JNBS01002032">
    <property type="protein sequence ID" value="OQR95795.1"/>
    <property type="molecule type" value="Genomic_DNA"/>
</dbReference>
<dbReference type="Pfam" id="PF01590">
    <property type="entry name" value="GAF"/>
    <property type="match status" value="1"/>
</dbReference>
<dbReference type="InterPro" id="IPR029016">
    <property type="entry name" value="GAF-like_dom_sf"/>
</dbReference>
<feature type="domain" description="FYVE-type" evidence="5">
    <location>
        <begin position="274"/>
        <end position="303"/>
    </location>
</feature>
<dbReference type="Proteomes" id="UP000243217">
    <property type="component" value="Unassembled WGS sequence"/>
</dbReference>
<dbReference type="AlphaFoldDB" id="A0A1V9ZCR7"/>
<comment type="caution">
    <text evidence="6">The sequence shown here is derived from an EMBL/GenBank/DDBJ whole genome shotgun (WGS) entry which is preliminary data.</text>
</comment>
<dbReference type="InterPro" id="IPR000306">
    <property type="entry name" value="Znf_FYVE"/>
</dbReference>
<evidence type="ECO:0000259" key="5">
    <source>
        <dbReference type="PROSITE" id="PS50178"/>
    </source>
</evidence>
<evidence type="ECO:0000256" key="2">
    <source>
        <dbReference type="ARBA" id="ARBA00022771"/>
    </source>
</evidence>
<dbReference type="PROSITE" id="PS50178">
    <property type="entry name" value="ZF_FYVE"/>
    <property type="match status" value="1"/>
</dbReference>
<dbReference type="GO" id="GO:0008270">
    <property type="term" value="F:zinc ion binding"/>
    <property type="evidence" value="ECO:0007669"/>
    <property type="project" value="UniProtKB-KW"/>
</dbReference>
<dbReference type="SUPFAM" id="SSF57903">
    <property type="entry name" value="FYVE/PHD zinc finger"/>
    <property type="match status" value="1"/>
</dbReference>
<dbReference type="SUPFAM" id="SSF55781">
    <property type="entry name" value="GAF domain-like"/>
    <property type="match status" value="1"/>
</dbReference>
<keyword evidence="7" id="KW-1185">Reference proteome</keyword>
<keyword evidence="3" id="KW-0862">Zinc</keyword>
<sequence>MFEQKTFKCINRRSAPSFDKNELLFYKDPQISIQERKRVVMLRSTLDALTIRPDSFQQGLEALCHFGVNTLQVEMAAITFVDSEVHVFQAAVGLPHLPCLPRSDSFCNYVIASKAPMICLNLTTSPHFLTNPFVTTQGVCFYAGAPIIINGYAIGSFCLMDVKPRSKWTDMEHDLLILLSRIIATKLITPCSTDDYTTMSFSTPQEKLFQTLRFSDTEARLSIRQTARSLSQIRSSVPTLYSPHMRPTQPSFASSTSFMLDPRDWVPNHVRSGCRVCQRKFSFALRRKHHCRMCGEVICNGCSTLKPFLMPLQQQILHIHYPAWLKNEVVRVSTKVENPAAVIEKYSSAFRDLAYSTKTYLTPANDAMEAWMNIRETIIQRSLETKLTELFWP</sequence>
<dbReference type="Gene3D" id="3.30.450.40">
    <property type="match status" value="1"/>
</dbReference>
<dbReference type="SMART" id="SM00064">
    <property type="entry name" value="FYVE"/>
    <property type="match status" value="1"/>
</dbReference>
<evidence type="ECO:0000256" key="3">
    <source>
        <dbReference type="ARBA" id="ARBA00022833"/>
    </source>
</evidence>
<dbReference type="InterPro" id="IPR013083">
    <property type="entry name" value="Znf_RING/FYVE/PHD"/>
</dbReference>
<dbReference type="InterPro" id="IPR011011">
    <property type="entry name" value="Znf_FYVE_PHD"/>
</dbReference>
<dbReference type="PANTHER" id="PTHR43102">
    <property type="entry name" value="SLR1143 PROTEIN"/>
    <property type="match status" value="1"/>
</dbReference>
<dbReference type="Pfam" id="PF01363">
    <property type="entry name" value="FYVE"/>
    <property type="match status" value="1"/>
</dbReference>
<proteinExistence type="predicted"/>
<evidence type="ECO:0000256" key="4">
    <source>
        <dbReference type="PROSITE-ProRule" id="PRU00091"/>
    </source>
</evidence>
<keyword evidence="1" id="KW-0479">Metal-binding</keyword>
<protein>
    <recommendedName>
        <fullName evidence="5">FYVE-type domain-containing protein</fullName>
    </recommendedName>
</protein>
<evidence type="ECO:0000256" key="1">
    <source>
        <dbReference type="ARBA" id="ARBA00022723"/>
    </source>
</evidence>
<reference evidence="6 7" key="1">
    <citation type="journal article" date="2014" name="Genome Biol. Evol.">
        <title>The secreted proteins of Achlya hypogyna and Thraustotheca clavata identify the ancestral oomycete secretome and reveal gene acquisitions by horizontal gene transfer.</title>
        <authorList>
            <person name="Misner I."/>
            <person name="Blouin N."/>
            <person name="Leonard G."/>
            <person name="Richards T.A."/>
            <person name="Lane C.E."/>
        </authorList>
    </citation>
    <scope>NUCLEOTIDE SEQUENCE [LARGE SCALE GENOMIC DNA]</scope>
    <source>
        <strain evidence="6 7">ATCC 34112</strain>
    </source>
</reference>
<organism evidence="6 7">
    <name type="scientific">Thraustotheca clavata</name>
    <dbReference type="NCBI Taxonomy" id="74557"/>
    <lineage>
        <taxon>Eukaryota</taxon>
        <taxon>Sar</taxon>
        <taxon>Stramenopiles</taxon>
        <taxon>Oomycota</taxon>
        <taxon>Saprolegniomycetes</taxon>
        <taxon>Saprolegniales</taxon>
        <taxon>Achlyaceae</taxon>
        <taxon>Thraustotheca</taxon>
    </lineage>
</organism>
<keyword evidence="2 4" id="KW-0863">Zinc-finger</keyword>